<accession>A0AAU9NXI1</accession>
<dbReference type="Proteomes" id="UP001157418">
    <property type="component" value="Unassembled WGS sequence"/>
</dbReference>
<dbReference type="EMBL" id="CAKMRJ010005412">
    <property type="protein sequence ID" value="CAH1442506.1"/>
    <property type="molecule type" value="Genomic_DNA"/>
</dbReference>
<proteinExistence type="predicted"/>
<name>A0AAU9NXI1_9ASTR</name>
<dbReference type="PANTHER" id="PTHR33265">
    <property type="entry name" value="AVR9/CF-9 RAPIDLY ELICITED PROTEIN-RELATED"/>
    <property type="match status" value="1"/>
</dbReference>
<dbReference type="AlphaFoldDB" id="A0AAU9NXI1"/>
<reference evidence="1 2" key="1">
    <citation type="submission" date="2022-01" db="EMBL/GenBank/DDBJ databases">
        <authorList>
            <person name="Xiong W."/>
            <person name="Schranz E."/>
        </authorList>
    </citation>
    <scope>NUCLEOTIDE SEQUENCE [LARGE SCALE GENOMIC DNA]</scope>
</reference>
<sequence>MEQKLPVMAKKVWSLIRVMFSMLKKGISNTKFFADFNMVIKRGKIAGKALHNLLFHHHHNWVSATSHNHLHHLPSGEHEFMSCSNTPPNPVSLFSTLKNQNKYLSVPSTHVSPCVDDIDNICVDSELLKALDMLTTTASPVMLGSRKSHLVKQLRITDSPFPVSNDDEDAEVDEAAEKFIMRFYNGLRRQN</sequence>
<keyword evidence="2" id="KW-1185">Reference proteome</keyword>
<gene>
    <name evidence="1" type="ORF">LVIROSA_LOCUS28487</name>
</gene>
<dbReference type="PANTHER" id="PTHR33265:SF31">
    <property type="entry name" value="AVR9_CF-9 RAPIDLY ELICITED PROTEIN 146"/>
    <property type="match status" value="1"/>
</dbReference>
<comment type="caution">
    <text evidence="1">The sequence shown here is derived from an EMBL/GenBank/DDBJ whole genome shotgun (WGS) entry which is preliminary data.</text>
</comment>
<evidence type="ECO:0000313" key="1">
    <source>
        <dbReference type="EMBL" id="CAH1442506.1"/>
    </source>
</evidence>
<evidence type="ECO:0008006" key="3">
    <source>
        <dbReference type="Google" id="ProtNLM"/>
    </source>
</evidence>
<protein>
    <recommendedName>
        <fullName evidence="3">Avr9/Cf-9 rapidly elicited protein</fullName>
    </recommendedName>
</protein>
<evidence type="ECO:0000313" key="2">
    <source>
        <dbReference type="Proteomes" id="UP001157418"/>
    </source>
</evidence>
<organism evidence="1 2">
    <name type="scientific">Lactuca virosa</name>
    <dbReference type="NCBI Taxonomy" id="75947"/>
    <lineage>
        <taxon>Eukaryota</taxon>
        <taxon>Viridiplantae</taxon>
        <taxon>Streptophyta</taxon>
        <taxon>Embryophyta</taxon>
        <taxon>Tracheophyta</taxon>
        <taxon>Spermatophyta</taxon>
        <taxon>Magnoliopsida</taxon>
        <taxon>eudicotyledons</taxon>
        <taxon>Gunneridae</taxon>
        <taxon>Pentapetalae</taxon>
        <taxon>asterids</taxon>
        <taxon>campanulids</taxon>
        <taxon>Asterales</taxon>
        <taxon>Asteraceae</taxon>
        <taxon>Cichorioideae</taxon>
        <taxon>Cichorieae</taxon>
        <taxon>Lactucinae</taxon>
        <taxon>Lactuca</taxon>
    </lineage>
</organism>